<dbReference type="Gene3D" id="3.30.70.270">
    <property type="match status" value="1"/>
</dbReference>
<dbReference type="PANTHER" id="PTHR44757:SF2">
    <property type="entry name" value="BIOFILM ARCHITECTURE MAINTENANCE PROTEIN MBAA"/>
    <property type="match status" value="1"/>
</dbReference>
<dbReference type="InterPro" id="IPR000160">
    <property type="entry name" value="GGDEF_dom"/>
</dbReference>
<keyword evidence="1" id="KW-0472">Membrane</keyword>
<evidence type="ECO:0000259" key="3">
    <source>
        <dbReference type="PROSITE" id="PS50887"/>
    </source>
</evidence>
<keyword evidence="1" id="KW-0812">Transmembrane</keyword>
<dbReference type="Gene3D" id="3.20.20.450">
    <property type="entry name" value="EAL domain"/>
    <property type="match status" value="1"/>
</dbReference>
<comment type="caution">
    <text evidence="4">The sequence shown here is derived from an EMBL/GenBank/DDBJ whole genome shotgun (WGS) entry which is preliminary data.</text>
</comment>
<evidence type="ECO:0000313" key="5">
    <source>
        <dbReference type="Proteomes" id="UP000324973"/>
    </source>
</evidence>
<feature type="domain" description="EAL" evidence="2">
    <location>
        <begin position="356"/>
        <end position="608"/>
    </location>
</feature>
<sequence length="627" mass="67857">MRTSALKPASSSLRMNTIGAALVLLLAGTVLMLIQWVDIRREYIADAEAQARVIASSSAAAVMFGDAEGARETLAPLASLPAVRRAALRDKHSNLIASYPGSAGDDPSATAAPCGFDCTWVSAPVVLRDIQVGVVQLQIDMARAHARLWGLGIAFCIASLAAYALAYPLMKRMRERVHGAEAQLRYLAHYDPVTRLHNRNAFNAQLESGRARGERMALIQLDLDRFKEVNDKLGHQAGDELLQQVGRRISEALGSGQHLFRLGGDEFALVLVGADAIARVQDTAEAILGRFAAPFVVGGLSLGVTASAGISLWPDDAERLEELAANADIAMYCAKREGRNRVAVFEPRLREVQLARIGIRDALVEAIASGQLELHYQPQVCARSGQLQGAEALLRWTHPTLGSVPPSTFIPIAEEGSLIIDLGRWVIGEACRQIADWNRLGFGHLRVAVNLSMRQTRDEALPAFIDEVLKATGVPAHCVELEVTESVLMEDTDLAVSQLARLRARGLKLAIDDFGTGYSSMAYLGRLPIDKLKIDMAFVQAVPGEGEAIATAILAMARAFGLSVVAEGVETAAQRDFFREARCEQLQGYFIGRAVPAATFASEWLQYPAGEEGRSPPSWDAPRLARR</sequence>
<dbReference type="InterPro" id="IPR052155">
    <property type="entry name" value="Biofilm_reg_signaling"/>
</dbReference>
<dbReference type="Pfam" id="PF17152">
    <property type="entry name" value="CHASE8"/>
    <property type="match status" value="1"/>
</dbReference>
<dbReference type="Pfam" id="PF00563">
    <property type="entry name" value="EAL"/>
    <property type="match status" value="1"/>
</dbReference>
<protein>
    <submittedName>
        <fullName evidence="4">EAL domain-containing protein</fullName>
    </submittedName>
</protein>
<dbReference type="Pfam" id="PF00990">
    <property type="entry name" value="GGDEF"/>
    <property type="match status" value="1"/>
</dbReference>
<dbReference type="InterPro" id="IPR033417">
    <property type="entry name" value="CHASE8"/>
</dbReference>
<keyword evidence="1" id="KW-1133">Transmembrane helix</keyword>
<feature type="transmembrane region" description="Helical" evidence="1">
    <location>
        <begin position="148"/>
        <end position="166"/>
    </location>
</feature>
<dbReference type="PROSITE" id="PS50887">
    <property type="entry name" value="GGDEF"/>
    <property type="match status" value="1"/>
</dbReference>
<gene>
    <name evidence="4" type="ORF">FZO89_11285</name>
</gene>
<dbReference type="PANTHER" id="PTHR44757">
    <property type="entry name" value="DIGUANYLATE CYCLASE DGCP"/>
    <property type="match status" value="1"/>
</dbReference>
<accession>A0A5D4XQ79</accession>
<dbReference type="InterPro" id="IPR035919">
    <property type="entry name" value="EAL_sf"/>
</dbReference>
<dbReference type="AlphaFoldDB" id="A0A5D4XQ79"/>
<dbReference type="PROSITE" id="PS50883">
    <property type="entry name" value="EAL"/>
    <property type="match status" value="1"/>
</dbReference>
<evidence type="ECO:0000313" key="4">
    <source>
        <dbReference type="EMBL" id="TYT26796.1"/>
    </source>
</evidence>
<name>A0A5D4XQ79_9GAMM</name>
<dbReference type="CDD" id="cd01949">
    <property type="entry name" value="GGDEF"/>
    <property type="match status" value="1"/>
</dbReference>
<dbReference type="OrthoDB" id="197861at2"/>
<dbReference type="Proteomes" id="UP000324973">
    <property type="component" value="Unassembled WGS sequence"/>
</dbReference>
<evidence type="ECO:0000256" key="1">
    <source>
        <dbReference type="SAM" id="Phobius"/>
    </source>
</evidence>
<evidence type="ECO:0000259" key="2">
    <source>
        <dbReference type="PROSITE" id="PS50883"/>
    </source>
</evidence>
<reference evidence="4 5" key="1">
    <citation type="submission" date="2019-08" db="EMBL/GenBank/DDBJ databases">
        <title>Luteimonas viscosus sp. nov., isolated from soil of a sunflower field.</title>
        <authorList>
            <person name="Jianli Z."/>
            <person name="Ying Z."/>
        </authorList>
    </citation>
    <scope>NUCLEOTIDE SEQUENCE [LARGE SCALE GENOMIC DNA]</scope>
    <source>
        <strain evidence="4 5">XBU10</strain>
    </source>
</reference>
<dbReference type="InterPro" id="IPR043128">
    <property type="entry name" value="Rev_trsase/Diguanyl_cyclase"/>
</dbReference>
<dbReference type="NCBIfam" id="TIGR00254">
    <property type="entry name" value="GGDEF"/>
    <property type="match status" value="1"/>
</dbReference>
<dbReference type="InterPro" id="IPR029787">
    <property type="entry name" value="Nucleotide_cyclase"/>
</dbReference>
<dbReference type="RefSeq" id="WP_149103349.1">
    <property type="nucleotide sequence ID" value="NZ_VTFT01000001.1"/>
</dbReference>
<dbReference type="SMART" id="SM00052">
    <property type="entry name" value="EAL"/>
    <property type="match status" value="1"/>
</dbReference>
<dbReference type="SUPFAM" id="SSF55073">
    <property type="entry name" value="Nucleotide cyclase"/>
    <property type="match status" value="1"/>
</dbReference>
<dbReference type="InterPro" id="IPR001633">
    <property type="entry name" value="EAL_dom"/>
</dbReference>
<keyword evidence="5" id="KW-1185">Reference proteome</keyword>
<feature type="domain" description="GGDEF" evidence="3">
    <location>
        <begin position="214"/>
        <end position="347"/>
    </location>
</feature>
<organism evidence="4 5">
    <name type="scientific">Luteimonas viscosa</name>
    <dbReference type="NCBI Taxonomy" id="1132694"/>
    <lineage>
        <taxon>Bacteria</taxon>
        <taxon>Pseudomonadati</taxon>
        <taxon>Pseudomonadota</taxon>
        <taxon>Gammaproteobacteria</taxon>
        <taxon>Lysobacterales</taxon>
        <taxon>Lysobacteraceae</taxon>
        <taxon>Luteimonas</taxon>
    </lineage>
</organism>
<dbReference type="CDD" id="cd01948">
    <property type="entry name" value="EAL"/>
    <property type="match status" value="1"/>
</dbReference>
<dbReference type="SMART" id="SM00267">
    <property type="entry name" value="GGDEF"/>
    <property type="match status" value="1"/>
</dbReference>
<dbReference type="SUPFAM" id="SSF141868">
    <property type="entry name" value="EAL domain-like"/>
    <property type="match status" value="1"/>
</dbReference>
<dbReference type="EMBL" id="VTFT01000001">
    <property type="protein sequence ID" value="TYT26796.1"/>
    <property type="molecule type" value="Genomic_DNA"/>
</dbReference>
<proteinExistence type="predicted"/>